<comment type="caution">
    <text evidence="1">The sequence shown here is derived from an EMBL/GenBank/DDBJ whole genome shotgun (WGS) entry which is preliminary data.</text>
</comment>
<organism evidence="1 2">
    <name type="scientific">Penicillium atrosanguineum</name>
    <dbReference type="NCBI Taxonomy" id="1132637"/>
    <lineage>
        <taxon>Eukaryota</taxon>
        <taxon>Fungi</taxon>
        <taxon>Dikarya</taxon>
        <taxon>Ascomycota</taxon>
        <taxon>Pezizomycotina</taxon>
        <taxon>Eurotiomycetes</taxon>
        <taxon>Eurotiomycetidae</taxon>
        <taxon>Eurotiales</taxon>
        <taxon>Aspergillaceae</taxon>
        <taxon>Penicillium</taxon>
    </lineage>
</organism>
<evidence type="ECO:0000313" key="1">
    <source>
        <dbReference type="EMBL" id="KAJ5303686.1"/>
    </source>
</evidence>
<keyword evidence="2" id="KW-1185">Reference proteome</keyword>
<reference evidence="1" key="1">
    <citation type="submission" date="2022-12" db="EMBL/GenBank/DDBJ databases">
        <authorList>
            <person name="Petersen C."/>
        </authorList>
    </citation>
    <scope>NUCLEOTIDE SEQUENCE</scope>
    <source>
        <strain evidence="1">IBT 21472</strain>
    </source>
</reference>
<gene>
    <name evidence="1" type="ORF">N7476_010485</name>
</gene>
<name>A0A9W9H1K5_9EURO</name>
<evidence type="ECO:0000313" key="2">
    <source>
        <dbReference type="Proteomes" id="UP001147746"/>
    </source>
</evidence>
<sequence>MSNVPTAHYCMTKIEADNKPSSRASSCDRRAAWVILTRKASLKPRLQSPLPGWDMFAAV</sequence>
<dbReference type="AlphaFoldDB" id="A0A9W9H1K5"/>
<reference evidence="1" key="2">
    <citation type="journal article" date="2023" name="IMA Fungus">
        <title>Comparative genomic study of the Penicillium genus elucidates a diverse pangenome and 15 lateral gene transfer events.</title>
        <authorList>
            <person name="Petersen C."/>
            <person name="Sorensen T."/>
            <person name="Nielsen M.R."/>
            <person name="Sondergaard T.E."/>
            <person name="Sorensen J.L."/>
            <person name="Fitzpatrick D.A."/>
            <person name="Frisvad J.C."/>
            <person name="Nielsen K.L."/>
        </authorList>
    </citation>
    <scope>NUCLEOTIDE SEQUENCE</scope>
    <source>
        <strain evidence="1">IBT 21472</strain>
    </source>
</reference>
<protein>
    <submittedName>
        <fullName evidence="1">Uncharacterized protein</fullName>
    </submittedName>
</protein>
<dbReference type="Proteomes" id="UP001147746">
    <property type="component" value="Unassembled WGS sequence"/>
</dbReference>
<accession>A0A9W9H1K5</accession>
<dbReference type="EMBL" id="JAPZBO010000009">
    <property type="protein sequence ID" value="KAJ5303686.1"/>
    <property type="molecule type" value="Genomic_DNA"/>
</dbReference>
<proteinExistence type="predicted"/>